<evidence type="ECO:0000313" key="2">
    <source>
        <dbReference type="EMBL" id="PVD32463.1"/>
    </source>
</evidence>
<accession>A0A2T7PGB8</accession>
<reference evidence="2 3" key="1">
    <citation type="submission" date="2018-04" db="EMBL/GenBank/DDBJ databases">
        <title>The genome of golden apple snail Pomacea canaliculata provides insight into stress tolerance and invasive adaptation.</title>
        <authorList>
            <person name="Liu C."/>
            <person name="Liu B."/>
            <person name="Ren Y."/>
            <person name="Zhang Y."/>
            <person name="Wang H."/>
            <person name="Li S."/>
            <person name="Jiang F."/>
            <person name="Yin L."/>
            <person name="Zhang G."/>
            <person name="Qian W."/>
            <person name="Fan W."/>
        </authorList>
    </citation>
    <scope>NUCLEOTIDE SEQUENCE [LARGE SCALE GENOMIC DNA]</scope>
    <source>
        <strain evidence="2">SZHN2017</strain>
        <tissue evidence="2">Muscle</tissue>
    </source>
</reference>
<protein>
    <recommendedName>
        <fullName evidence="1">N-acetyltransferase domain-containing protein</fullName>
    </recommendedName>
</protein>
<dbReference type="AlphaFoldDB" id="A0A2T7PGB8"/>
<proteinExistence type="predicted"/>
<name>A0A2T7PGB8_POMCA</name>
<keyword evidence="3" id="KW-1185">Reference proteome</keyword>
<feature type="domain" description="N-acetyltransferase" evidence="1">
    <location>
        <begin position="179"/>
        <end position="339"/>
    </location>
</feature>
<dbReference type="PROSITE" id="PS51186">
    <property type="entry name" value="GNAT"/>
    <property type="match status" value="1"/>
</dbReference>
<dbReference type="InterPro" id="IPR016181">
    <property type="entry name" value="Acyl_CoA_acyltransferase"/>
</dbReference>
<dbReference type="Pfam" id="PF00583">
    <property type="entry name" value="Acetyltransf_1"/>
    <property type="match status" value="1"/>
</dbReference>
<evidence type="ECO:0000259" key="1">
    <source>
        <dbReference type="PROSITE" id="PS51186"/>
    </source>
</evidence>
<dbReference type="GO" id="GO:0016747">
    <property type="term" value="F:acyltransferase activity, transferring groups other than amino-acyl groups"/>
    <property type="evidence" value="ECO:0007669"/>
    <property type="project" value="InterPro"/>
</dbReference>
<dbReference type="SUPFAM" id="SSF55729">
    <property type="entry name" value="Acyl-CoA N-acyltransferases (Nat)"/>
    <property type="match status" value="1"/>
</dbReference>
<dbReference type="OrthoDB" id="6133707at2759"/>
<comment type="caution">
    <text evidence="2">The sequence shown here is derived from an EMBL/GenBank/DDBJ whole genome shotgun (WGS) entry which is preliminary data.</text>
</comment>
<sequence>MSGTDSRSERWKERADVCYVVETTFRRIINTARLQLRLRPFPCSRRSRIFHRSKAAFLLGECYKVVVTAKSACAQRNTPTLSPTPSSDYCHYIITSGNRAATVYTVAVSMPRILSRLRVSWRIVMYSCDPSRYRYITKYPFSTEVKHFPPHEMLPTVQQPTTKLSLVPFVTSLHDGTRVIIDTMTDAQLTQTYGLIHDAAQHGQGFGVDEYSDESEFRADVASGFHFAIMDKDGGDLLAAFILALSRYSRGCRVADPFIIVRPDQRGRRLGELCLCMCEVFARHLGFMGMYVDTFANNTPMIKVIERIGGYRLVGALPAGGYMTDGSMVGSLVYYKDLRPGNE</sequence>
<gene>
    <name evidence="2" type="ORF">C0Q70_07901</name>
</gene>
<dbReference type="Proteomes" id="UP000245119">
    <property type="component" value="Linkage Group LG4"/>
</dbReference>
<dbReference type="EMBL" id="PZQS01000004">
    <property type="protein sequence ID" value="PVD32463.1"/>
    <property type="molecule type" value="Genomic_DNA"/>
</dbReference>
<organism evidence="2 3">
    <name type="scientific">Pomacea canaliculata</name>
    <name type="common">Golden apple snail</name>
    <dbReference type="NCBI Taxonomy" id="400727"/>
    <lineage>
        <taxon>Eukaryota</taxon>
        <taxon>Metazoa</taxon>
        <taxon>Spiralia</taxon>
        <taxon>Lophotrochozoa</taxon>
        <taxon>Mollusca</taxon>
        <taxon>Gastropoda</taxon>
        <taxon>Caenogastropoda</taxon>
        <taxon>Architaenioglossa</taxon>
        <taxon>Ampullarioidea</taxon>
        <taxon>Ampullariidae</taxon>
        <taxon>Pomacea</taxon>
    </lineage>
</organism>
<dbReference type="Gene3D" id="3.40.630.30">
    <property type="match status" value="1"/>
</dbReference>
<dbReference type="InterPro" id="IPR000182">
    <property type="entry name" value="GNAT_dom"/>
</dbReference>
<dbReference type="STRING" id="400727.A0A2T7PGB8"/>
<evidence type="ECO:0000313" key="3">
    <source>
        <dbReference type="Proteomes" id="UP000245119"/>
    </source>
</evidence>